<gene>
    <name evidence="4" type="ORF">GCM10007888_35480</name>
    <name evidence="3" type="ORF">MOX02_41850</name>
</gene>
<dbReference type="InterPro" id="IPR051909">
    <property type="entry name" value="MFP_Cation_Efflux"/>
</dbReference>
<dbReference type="Gene3D" id="2.40.50.100">
    <property type="match status" value="1"/>
</dbReference>
<proteinExistence type="predicted"/>
<reference evidence="4" key="1">
    <citation type="journal article" date="2014" name="Int. J. Syst. Evol. Microbiol.">
        <title>Complete genome of a new Firmicutes species belonging to the dominant human colonic microbiota ('Ruminococcus bicirculans') reveals two chromosomes and a selective capacity to utilize plant glucans.</title>
        <authorList>
            <consortium name="NISC Comparative Sequencing Program"/>
            <person name="Wegmann U."/>
            <person name="Louis P."/>
            <person name="Goesmann A."/>
            <person name="Henrissat B."/>
            <person name="Duncan S.H."/>
            <person name="Flint H.J."/>
        </authorList>
    </citation>
    <scope>NUCLEOTIDE SEQUENCE</scope>
    <source>
        <strain evidence="4">NBRC 107715</strain>
    </source>
</reference>
<dbReference type="AlphaFoldDB" id="A0A512J854"/>
<reference evidence="3 5" key="3">
    <citation type="submission" date="2019-07" db="EMBL/GenBank/DDBJ databases">
        <title>Whole genome shotgun sequence of Methylobacterium oxalidis NBRC 107715.</title>
        <authorList>
            <person name="Hosoyama A."/>
            <person name="Uohara A."/>
            <person name="Ohji S."/>
            <person name="Ichikawa N."/>
        </authorList>
    </citation>
    <scope>NUCLEOTIDE SEQUENCE [LARGE SCALE GENOMIC DNA]</scope>
    <source>
        <strain evidence="3 5">NBRC 107715</strain>
    </source>
</reference>
<dbReference type="PANTHER" id="PTHR30097">
    <property type="entry name" value="CATION EFFLUX SYSTEM PROTEIN CUSB"/>
    <property type="match status" value="1"/>
</dbReference>
<dbReference type="RefSeq" id="WP_147027678.1">
    <property type="nucleotide sequence ID" value="NZ_BJZU01000092.1"/>
</dbReference>
<sequence>MIAGSNSTRAHTVTLTATLSRDAEMPLIITAPTAGRVAEIFVRVGARVDRDEAILRLTDPEALSEHAGEFITAPLAGLVLDLLPAGTAVEPKTTLFRMLSNATVEVVLHTHHGPIARDSIVGCTIRCGATPWSATVSRLDKRPDGSRLHLSVLDPDGRLPLGGSVEVELSIAPTAAMREAVFAARRAAWPYSLPPRGRPQLIHLGLADPPPQPQPSASRAETPYDPTRLFAPRRPEREPAPFKPAISIRQPSAPSHRYTLALSPDAWQTLRPAISPARRGRVSDHVDVVARLEHSLANPQPFAITAPVAGIARPITKLCPGEMITPGQALFALTVRAEMLSAQHAYLQALDTNDDCETQRHRERLSFLGLDTAHRNTLRRRRKPFVEIALVAPLAGLVAESSLTNEKVVEAGTTLLALTPANTTFAVIDIDATAFAQLPPQVGVRWVGTAAPHFSTDLPLLEVQHFVCPDGRGRVRLRLPLPAALAANSPVNPLLRLDDPATRRDAVLVPADCIVSLAASSEVLLHTGPGHLRAISVACGLSADGFVEILDGVQVDEPLVRDVALLQNEDRRLRALLAGFWNPAPPARPYLPRQAGNPLL</sequence>
<keyword evidence="1" id="KW-0813">Transport</keyword>
<evidence type="ECO:0000256" key="1">
    <source>
        <dbReference type="ARBA" id="ARBA00022448"/>
    </source>
</evidence>
<evidence type="ECO:0000313" key="5">
    <source>
        <dbReference type="Proteomes" id="UP000321960"/>
    </source>
</evidence>
<dbReference type="EMBL" id="BJZU01000092">
    <property type="protein sequence ID" value="GEP06147.1"/>
    <property type="molecule type" value="Genomic_DNA"/>
</dbReference>
<comment type="caution">
    <text evidence="3">The sequence shown here is derived from an EMBL/GenBank/DDBJ whole genome shotgun (WGS) entry which is preliminary data.</text>
</comment>
<keyword evidence="6" id="KW-1185">Reference proteome</keyword>
<reference evidence="6" key="2">
    <citation type="journal article" date="2019" name="Int. J. Syst. Evol. Microbiol.">
        <title>The Global Catalogue of Microorganisms (GCM) 10K type strain sequencing project: providing services to taxonomists for standard genome sequencing and annotation.</title>
        <authorList>
            <consortium name="The Broad Institute Genomics Platform"/>
            <consortium name="The Broad Institute Genome Sequencing Center for Infectious Disease"/>
            <person name="Wu L."/>
            <person name="Ma J."/>
        </authorList>
    </citation>
    <scope>NUCLEOTIDE SEQUENCE [LARGE SCALE GENOMIC DNA]</scope>
    <source>
        <strain evidence="6">NBRC 107715</strain>
    </source>
</reference>
<evidence type="ECO:0000256" key="2">
    <source>
        <dbReference type="SAM" id="MobiDB-lite"/>
    </source>
</evidence>
<evidence type="ECO:0000313" key="6">
    <source>
        <dbReference type="Proteomes" id="UP001156856"/>
    </source>
</evidence>
<evidence type="ECO:0000313" key="3">
    <source>
        <dbReference type="EMBL" id="GEP06147.1"/>
    </source>
</evidence>
<dbReference type="GO" id="GO:0060003">
    <property type="term" value="P:copper ion export"/>
    <property type="evidence" value="ECO:0007669"/>
    <property type="project" value="TreeGrafter"/>
</dbReference>
<dbReference type="GO" id="GO:0030313">
    <property type="term" value="C:cell envelope"/>
    <property type="evidence" value="ECO:0007669"/>
    <property type="project" value="TreeGrafter"/>
</dbReference>
<dbReference type="Proteomes" id="UP001156856">
    <property type="component" value="Unassembled WGS sequence"/>
</dbReference>
<dbReference type="Gene3D" id="2.40.420.20">
    <property type="match status" value="1"/>
</dbReference>
<dbReference type="Proteomes" id="UP000321960">
    <property type="component" value="Unassembled WGS sequence"/>
</dbReference>
<feature type="region of interest" description="Disordered" evidence="2">
    <location>
        <begin position="205"/>
        <end position="241"/>
    </location>
</feature>
<protein>
    <submittedName>
        <fullName evidence="3">Uncharacterized protein</fullName>
    </submittedName>
</protein>
<reference evidence="4" key="4">
    <citation type="submission" date="2023-01" db="EMBL/GenBank/DDBJ databases">
        <title>Draft genome sequence of Methylobacterium oxalidis strain NBRC 107715.</title>
        <authorList>
            <person name="Sun Q."/>
            <person name="Mori K."/>
        </authorList>
    </citation>
    <scope>NUCLEOTIDE SEQUENCE</scope>
    <source>
        <strain evidence="4">NBRC 107715</strain>
    </source>
</reference>
<name>A0A512J854_9HYPH</name>
<dbReference type="InterPro" id="IPR011053">
    <property type="entry name" value="Single_hybrid_motif"/>
</dbReference>
<dbReference type="SUPFAM" id="SSF51230">
    <property type="entry name" value="Single hybrid motif"/>
    <property type="match status" value="1"/>
</dbReference>
<dbReference type="GO" id="GO:0015679">
    <property type="term" value="P:plasma membrane copper ion transport"/>
    <property type="evidence" value="ECO:0007669"/>
    <property type="project" value="TreeGrafter"/>
</dbReference>
<organism evidence="3 5">
    <name type="scientific">Methylobacterium oxalidis</name>
    <dbReference type="NCBI Taxonomy" id="944322"/>
    <lineage>
        <taxon>Bacteria</taxon>
        <taxon>Pseudomonadati</taxon>
        <taxon>Pseudomonadota</taxon>
        <taxon>Alphaproteobacteria</taxon>
        <taxon>Hyphomicrobiales</taxon>
        <taxon>Methylobacteriaceae</taxon>
        <taxon>Methylobacterium</taxon>
    </lineage>
</organism>
<evidence type="ECO:0000313" key="4">
    <source>
        <dbReference type="EMBL" id="GLS65166.1"/>
    </source>
</evidence>
<accession>A0A512J854</accession>
<dbReference type="PANTHER" id="PTHR30097:SF4">
    <property type="entry name" value="SLR6042 PROTEIN"/>
    <property type="match status" value="1"/>
</dbReference>
<dbReference type="OrthoDB" id="9800613at2"/>
<dbReference type="EMBL" id="BSPK01000064">
    <property type="protein sequence ID" value="GLS65166.1"/>
    <property type="molecule type" value="Genomic_DNA"/>
</dbReference>